<accession>A0A6A7BWL4</accession>
<gene>
    <name evidence="1" type="ORF">K470DRAFT_288829</name>
</gene>
<dbReference type="AlphaFoldDB" id="A0A6A7BWL4"/>
<reference evidence="1" key="1">
    <citation type="journal article" date="2020" name="Stud. Mycol.">
        <title>101 Dothideomycetes genomes: a test case for predicting lifestyles and emergence of pathogens.</title>
        <authorList>
            <person name="Haridas S."/>
            <person name="Albert R."/>
            <person name="Binder M."/>
            <person name="Bloem J."/>
            <person name="Labutti K."/>
            <person name="Salamov A."/>
            <person name="Andreopoulos B."/>
            <person name="Baker S."/>
            <person name="Barry K."/>
            <person name="Bills G."/>
            <person name="Bluhm B."/>
            <person name="Cannon C."/>
            <person name="Castanera R."/>
            <person name="Culley D."/>
            <person name="Daum C."/>
            <person name="Ezra D."/>
            <person name="Gonzalez J."/>
            <person name="Henrissat B."/>
            <person name="Kuo A."/>
            <person name="Liang C."/>
            <person name="Lipzen A."/>
            <person name="Lutzoni F."/>
            <person name="Magnuson J."/>
            <person name="Mondo S."/>
            <person name="Nolan M."/>
            <person name="Ohm R."/>
            <person name="Pangilinan J."/>
            <person name="Park H.-J."/>
            <person name="Ramirez L."/>
            <person name="Alfaro M."/>
            <person name="Sun H."/>
            <person name="Tritt A."/>
            <person name="Yoshinaga Y."/>
            <person name="Zwiers L.-H."/>
            <person name="Turgeon B."/>
            <person name="Goodwin S."/>
            <person name="Spatafora J."/>
            <person name="Crous P."/>
            <person name="Grigoriev I."/>
        </authorList>
    </citation>
    <scope>NUCLEOTIDE SEQUENCE</scope>
    <source>
        <strain evidence="1">CBS 480.64</strain>
    </source>
</reference>
<name>A0A6A7BWL4_9PEZI</name>
<protein>
    <submittedName>
        <fullName evidence="1">Uncharacterized protein</fullName>
    </submittedName>
</protein>
<sequence>MSRNRQDQDGFGFLALRPFRSEIELGQKVCPADLTLVQLLGFHECLLILVVGHGFAVCLGVPVQKLEPLESDFVVGLASLAHCQDARWVKAAVLVPVAQMDLASEDDEWWQSPARGGLRVVHSPLPSWASLGFSTRSDRVTTIMGSMIPI</sequence>
<dbReference type="EMBL" id="MU006001">
    <property type="protein sequence ID" value="KAF2858878.1"/>
    <property type="molecule type" value="Genomic_DNA"/>
</dbReference>
<proteinExistence type="predicted"/>
<keyword evidence="2" id="KW-1185">Reference proteome</keyword>
<organism evidence="1 2">
    <name type="scientific">Piedraia hortae CBS 480.64</name>
    <dbReference type="NCBI Taxonomy" id="1314780"/>
    <lineage>
        <taxon>Eukaryota</taxon>
        <taxon>Fungi</taxon>
        <taxon>Dikarya</taxon>
        <taxon>Ascomycota</taxon>
        <taxon>Pezizomycotina</taxon>
        <taxon>Dothideomycetes</taxon>
        <taxon>Dothideomycetidae</taxon>
        <taxon>Capnodiales</taxon>
        <taxon>Piedraiaceae</taxon>
        <taxon>Piedraia</taxon>
    </lineage>
</organism>
<evidence type="ECO:0000313" key="2">
    <source>
        <dbReference type="Proteomes" id="UP000799421"/>
    </source>
</evidence>
<dbReference type="Proteomes" id="UP000799421">
    <property type="component" value="Unassembled WGS sequence"/>
</dbReference>
<evidence type="ECO:0000313" key="1">
    <source>
        <dbReference type="EMBL" id="KAF2858878.1"/>
    </source>
</evidence>